<dbReference type="InterPro" id="IPR004360">
    <property type="entry name" value="Glyas_Fos-R_dOase_dom"/>
</dbReference>
<dbReference type="Proteomes" id="UP000016464">
    <property type="component" value="Unassembled WGS sequence"/>
</dbReference>
<dbReference type="InterPro" id="IPR037523">
    <property type="entry name" value="VOC_core"/>
</dbReference>
<accession>U1MYI1</accession>
<dbReference type="SUPFAM" id="SSF54593">
    <property type="entry name" value="Glyoxalase/Bleomycin resistance protein/Dihydroxybiphenyl dioxygenase"/>
    <property type="match status" value="1"/>
</dbReference>
<dbReference type="Gene3D" id="3.10.180.10">
    <property type="entry name" value="2,3-Dihydroxybiphenyl 1,2-Dioxygenase, domain 1"/>
    <property type="match status" value="1"/>
</dbReference>
<dbReference type="STRING" id="1385984.GCA_000702565_01381"/>
<keyword evidence="3" id="KW-1185">Reference proteome</keyword>
<protein>
    <recommendedName>
        <fullName evidence="1">VOC domain-containing protein</fullName>
    </recommendedName>
</protein>
<feature type="domain" description="VOC" evidence="1">
    <location>
        <begin position="1"/>
        <end position="121"/>
    </location>
</feature>
<dbReference type="PROSITE" id="PS51819">
    <property type="entry name" value="VOC"/>
    <property type="match status" value="1"/>
</dbReference>
<gene>
    <name evidence="2" type="ORF">M467_06255</name>
</gene>
<reference evidence="2 3" key="1">
    <citation type="journal article" date="2013" name="Genome Announc.">
        <title>Draft Genome Sequence of Exiguobacterium pavilionensis Strain RW-2, with Wide Thermal, Salinity, and pH Tolerance, Isolated from Modern Freshwater Microbialites.</title>
        <authorList>
            <person name="White R.A.III."/>
            <person name="Grassa C.J."/>
            <person name="Suttle C.A."/>
        </authorList>
    </citation>
    <scope>NUCLEOTIDE SEQUENCE [LARGE SCALE GENOMIC DNA]</scope>
    <source>
        <strain evidence="2 3">RW-2</strain>
    </source>
</reference>
<organism evidence="2 3">
    <name type="scientific">Exiguobacterium chiriqhucha RW-2</name>
    <dbReference type="NCBI Taxonomy" id="1345023"/>
    <lineage>
        <taxon>Bacteria</taxon>
        <taxon>Bacillati</taxon>
        <taxon>Bacillota</taxon>
        <taxon>Bacilli</taxon>
        <taxon>Bacillales</taxon>
        <taxon>Bacillales Family XII. Incertae Sedis</taxon>
        <taxon>Exiguobacterium</taxon>
    </lineage>
</organism>
<dbReference type="eggNOG" id="COG0346">
    <property type="taxonomic scope" value="Bacteria"/>
</dbReference>
<evidence type="ECO:0000259" key="1">
    <source>
        <dbReference type="PROSITE" id="PS51819"/>
    </source>
</evidence>
<name>U1MYI1_9BACL</name>
<proteinExistence type="predicted"/>
<evidence type="ECO:0000313" key="2">
    <source>
        <dbReference type="EMBL" id="ERG66881.1"/>
    </source>
</evidence>
<dbReference type="InterPro" id="IPR029068">
    <property type="entry name" value="Glyas_Bleomycin-R_OHBP_Dase"/>
</dbReference>
<dbReference type="AlphaFoldDB" id="U1MYI1"/>
<evidence type="ECO:0000313" key="3">
    <source>
        <dbReference type="Proteomes" id="UP000016464"/>
    </source>
</evidence>
<sequence>MPVSDLTVSIPFYEKLGMKLAFQNESLAFLWIIEGESWLGLWESDRVEVPYHPSIRHVAFRIDPESLETVKAWLDERNIKVRTAFKMTPAEQPLVLPNFPHAHAAIYFDDPDGNSLELIAFLETDPTASFQMMSFADWSEEKRMQGSQHTE</sequence>
<dbReference type="PATRIC" id="fig|1345023.5.peg.2350"/>
<comment type="caution">
    <text evidence="2">The sequence shown here is derived from an EMBL/GenBank/DDBJ whole genome shotgun (WGS) entry which is preliminary data.</text>
</comment>
<dbReference type="EMBL" id="ATCL01000020">
    <property type="protein sequence ID" value="ERG66881.1"/>
    <property type="molecule type" value="Genomic_DNA"/>
</dbReference>
<dbReference type="Pfam" id="PF00903">
    <property type="entry name" value="Glyoxalase"/>
    <property type="match status" value="1"/>
</dbReference>